<dbReference type="CDD" id="cd03445">
    <property type="entry name" value="Thioesterase_II_repeat2"/>
    <property type="match status" value="1"/>
</dbReference>
<dbReference type="InterPro" id="IPR049449">
    <property type="entry name" value="TesB_ACOT8-like_N"/>
</dbReference>
<dbReference type="GeneID" id="71986647"/>
<dbReference type="GO" id="GO:0006637">
    <property type="term" value="P:acyl-CoA metabolic process"/>
    <property type="evidence" value="ECO:0007669"/>
    <property type="project" value="InterPro"/>
</dbReference>
<dbReference type="InterPro" id="IPR049450">
    <property type="entry name" value="ACOT8-like_C"/>
</dbReference>
<reference evidence="3" key="1">
    <citation type="submission" date="2021-12" db="EMBL/GenBank/DDBJ databases">
        <authorList>
            <person name="Zaccaron A."/>
            <person name="Stergiopoulos I."/>
        </authorList>
    </citation>
    <scope>NUCLEOTIDE SEQUENCE</scope>
    <source>
        <strain evidence="3">Race5_Kim</strain>
    </source>
</reference>
<dbReference type="Proteomes" id="UP000756132">
    <property type="component" value="Chromosome 6"/>
</dbReference>
<evidence type="ECO:0000313" key="3">
    <source>
        <dbReference type="EMBL" id="UJO18819.1"/>
    </source>
</evidence>
<organism evidence="3 4">
    <name type="scientific">Passalora fulva</name>
    <name type="common">Tomato leaf mold</name>
    <name type="synonym">Cladosporium fulvum</name>
    <dbReference type="NCBI Taxonomy" id="5499"/>
    <lineage>
        <taxon>Eukaryota</taxon>
        <taxon>Fungi</taxon>
        <taxon>Dikarya</taxon>
        <taxon>Ascomycota</taxon>
        <taxon>Pezizomycotina</taxon>
        <taxon>Dothideomycetes</taxon>
        <taxon>Dothideomycetidae</taxon>
        <taxon>Mycosphaerellales</taxon>
        <taxon>Mycosphaerellaceae</taxon>
        <taxon>Fulvia</taxon>
    </lineage>
</organism>
<dbReference type="Pfam" id="PF20789">
    <property type="entry name" value="4HBT_3C"/>
    <property type="match status" value="1"/>
</dbReference>
<dbReference type="PANTHER" id="PTHR11066">
    <property type="entry name" value="ACYL-COA THIOESTERASE"/>
    <property type="match status" value="1"/>
</dbReference>
<name>A0A9Q8UQI2_PASFU</name>
<dbReference type="Pfam" id="PF13622">
    <property type="entry name" value="4HBT_3"/>
    <property type="match status" value="1"/>
</dbReference>
<reference evidence="3" key="2">
    <citation type="journal article" date="2022" name="Microb. Genom.">
        <title>A chromosome-scale genome assembly of the tomato pathogen Cladosporium fulvum reveals a compartmentalized genome architecture and the presence of a dispensable chromosome.</title>
        <authorList>
            <person name="Zaccaron A.Z."/>
            <person name="Chen L.H."/>
            <person name="Samaras A."/>
            <person name="Stergiopoulos I."/>
        </authorList>
    </citation>
    <scope>NUCLEOTIDE SEQUENCE</scope>
    <source>
        <strain evidence="3">Race5_Kim</strain>
    </source>
</reference>
<evidence type="ECO:0000259" key="1">
    <source>
        <dbReference type="Pfam" id="PF13622"/>
    </source>
</evidence>
<sequence length="309" mass="33859">MEGSGQIEALNMEELLKLRALGSNICTNACDPWLPLGAQGIYGGTMVAHCIMAARATVRGDCSIASLRSTFVQGGAPRTPIHYKVDELEADASLPLRAVRASQKGQCIFTAVVRFQIRPHQDARDSLAMHQATSRKVMGPVKDGGGAAECPYICSDLEVSSDPQNSPQDITISQWVKVRRPLMLDDPMAQLAAIAYMSDNYLLPMATRVHGIHWVRDPEVLPSSLKPSQLQPIDEGVNLMVSLDHTILFHPVAEAVRADAWIRPEMQSPWAGHERALVSQRMFAATGHLIATVYQEGVLRMNQPAYPML</sequence>
<dbReference type="GO" id="GO:0047617">
    <property type="term" value="F:fatty acyl-CoA hydrolase activity"/>
    <property type="evidence" value="ECO:0007669"/>
    <property type="project" value="InterPro"/>
</dbReference>
<dbReference type="InterPro" id="IPR029069">
    <property type="entry name" value="HotDog_dom_sf"/>
</dbReference>
<dbReference type="InterPro" id="IPR003703">
    <property type="entry name" value="Acyl_CoA_thio"/>
</dbReference>
<evidence type="ECO:0000313" key="4">
    <source>
        <dbReference type="Proteomes" id="UP000756132"/>
    </source>
</evidence>
<feature type="domain" description="Acyl-CoA thioesterase-like N-terminal HotDog" evidence="1">
    <location>
        <begin position="33"/>
        <end position="116"/>
    </location>
</feature>
<protein>
    <submittedName>
        <fullName evidence="3">Peroxisomal acyl-coenzyme A thioester hydrolase 1</fullName>
    </submittedName>
</protein>
<dbReference type="GO" id="GO:0009062">
    <property type="term" value="P:fatty acid catabolic process"/>
    <property type="evidence" value="ECO:0007669"/>
    <property type="project" value="TreeGrafter"/>
</dbReference>
<keyword evidence="4" id="KW-1185">Reference proteome</keyword>
<keyword evidence="3" id="KW-0378">Hydrolase</keyword>
<proteinExistence type="predicted"/>
<gene>
    <name evidence="3" type="ORF">CLAFUR5_06769</name>
</gene>
<dbReference type="Gene3D" id="3.10.129.10">
    <property type="entry name" value="Hotdog Thioesterase"/>
    <property type="match status" value="2"/>
</dbReference>
<dbReference type="AlphaFoldDB" id="A0A9Q8UQI2"/>
<accession>A0A9Q8UQI2</accession>
<dbReference type="KEGG" id="ffu:CLAFUR5_06769"/>
<evidence type="ECO:0000259" key="2">
    <source>
        <dbReference type="Pfam" id="PF20789"/>
    </source>
</evidence>
<dbReference type="RefSeq" id="XP_047763185.1">
    <property type="nucleotide sequence ID" value="XM_047905917.1"/>
</dbReference>
<dbReference type="SUPFAM" id="SSF54637">
    <property type="entry name" value="Thioesterase/thiol ester dehydrase-isomerase"/>
    <property type="match status" value="2"/>
</dbReference>
<dbReference type="EMBL" id="CP090168">
    <property type="protein sequence ID" value="UJO18819.1"/>
    <property type="molecule type" value="Genomic_DNA"/>
</dbReference>
<dbReference type="OrthoDB" id="68328at2759"/>
<dbReference type="GO" id="GO:0005782">
    <property type="term" value="C:peroxisomal matrix"/>
    <property type="evidence" value="ECO:0007669"/>
    <property type="project" value="UniProtKB-SubCell"/>
</dbReference>
<dbReference type="CDD" id="cd03444">
    <property type="entry name" value="Thioesterase_II_repeat1"/>
    <property type="match status" value="1"/>
</dbReference>
<dbReference type="PANTHER" id="PTHR11066:SF34">
    <property type="entry name" value="ACYL-COENZYME A THIOESTERASE 8"/>
    <property type="match status" value="1"/>
</dbReference>
<feature type="domain" description="Acyl-CoA thioesterase-like C-terminal" evidence="2">
    <location>
        <begin position="164"/>
        <end position="298"/>
    </location>
</feature>